<dbReference type="GO" id="GO:0005524">
    <property type="term" value="F:ATP binding"/>
    <property type="evidence" value="ECO:0007669"/>
    <property type="project" value="UniProtKB-UniRule"/>
</dbReference>
<dbReference type="FunFam" id="1.20.120.1510:FF:000001">
    <property type="entry name" value="Bifunctional glutamine synthetase adenylyltransferase/adenylyl-removing enzyme"/>
    <property type="match status" value="1"/>
</dbReference>
<dbReference type="Gene3D" id="1.20.120.1510">
    <property type="match status" value="1"/>
</dbReference>
<dbReference type="GO" id="GO:0016874">
    <property type="term" value="F:ligase activity"/>
    <property type="evidence" value="ECO:0007669"/>
    <property type="project" value="UniProtKB-KW"/>
</dbReference>
<keyword evidence="4 7" id="KW-0067">ATP-binding</keyword>
<feature type="region of interest" description="Adenylyl removase" evidence="7">
    <location>
        <begin position="1"/>
        <end position="443"/>
    </location>
</feature>
<dbReference type="EC" id="2.7.7.42" evidence="7"/>
<dbReference type="CDD" id="cd05401">
    <property type="entry name" value="NT_GlnE_GlnD_like"/>
    <property type="match status" value="2"/>
</dbReference>
<dbReference type="GO" id="GO:0000820">
    <property type="term" value="P:regulation of glutamine family amino acid metabolic process"/>
    <property type="evidence" value="ECO:0007669"/>
    <property type="project" value="UniProtKB-UniRule"/>
</dbReference>
<keyword evidence="1 7" id="KW-0808">Transferase</keyword>
<evidence type="ECO:0000256" key="3">
    <source>
        <dbReference type="ARBA" id="ARBA00022741"/>
    </source>
</evidence>
<comment type="function">
    <text evidence="7">Involved in the regulation of glutamine synthetase GlnA, a key enzyme in the process to assimilate ammonia. When cellular nitrogen levels are high, the C-terminal adenylyl transferase (AT) inactivates GlnA by covalent transfer of an adenylyl group from ATP to specific tyrosine residue of GlnA, thus reducing its activity. Conversely, when nitrogen levels are low, the N-terminal adenylyl removase (AR) activates GlnA by removing the adenylyl group by phosphorolysis, increasing its activity. The regulatory region of GlnE binds the signal transduction protein PII (GlnB) which indicates the nitrogen status of the cell.</text>
</comment>
<evidence type="ECO:0000256" key="7">
    <source>
        <dbReference type="HAMAP-Rule" id="MF_00802"/>
    </source>
</evidence>
<dbReference type="InterPro" id="IPR013546">
    <property type="entry name" value="PII_UdlTrfase/GS_AdlTrfase"/>
</dbReference>
<dbReference type="InterPro" id="IPR043519">
    <property type="entry name" value="NT_sf"/>
</dbReference>
<feature type="region of interest" description="Adenylyl transferase" evidence="7">
    <location>
        <begin position="451"/>
        <end position="950"/>
    </location>
</feature>
<evidence type="ECO:0000313" key="10">
    <source>
        <dbReference type="EMBL" id="WGL94975.1"/>
    </source>
</evidence>
<dbReference type="NCBIfam" id="NF008292">
    <property type="entry name" value="PRK11072.1"/>
    <property type="match status" value="1"/>
</dbReference>
<feature type="domain" description="Glutamate-ammonia ligase adenylyltransferase repeated" evidence="8">
    <location>
        <begin position="36"/>
        <end position="272"/>
    </location>
</feature>
<evidence type="ECO:0000256" key="5">
    <source>
        <dbReference type="ARBA" id="ARBA00022842"/>
    </source>
</evidence>
<dbReference type="GO" id="GO:0005829">
    <property type="term" value="C:cytosol"/>
    <property type="evidence" value="ECO:0007669"/>
    <property type="project" value="TreeGrafter"/>
</dbReference>
<dbReference type="GO" id="GO:0000287">
    <property type="term" value="F:magnesium ion binding"/>
    <property type="evidence" value="ECO:0007669"/>
    <property type="project" value="UniProtKB-UniRule"/>
</dbReference>
<keyword evidence="5 7" id="KW-0460">Magnesium</keyword>
<dbReference type="Proteomes" id="UP001177597">
    <property type="component" value="Chromosome"/>
</dbReference>
<dbReference type="InterPro" id="IPR023057">
    <property type="entry name" value="GlnE"/>
</dbReference>
<dbReference type="RefSeq" id="WP_280629079.1">
    <property type="nucleotide sequence ID" value="NZ_CP123498.1"/>
</dbReference>
<dbReference type="FunFam" id="1.20.120.330:FF:000005">
    <property type="entry name" value="Bifunctional glutamine synthetase adenylyltransferase/adenylyl-removing enzyme"/>
    <property type="match status" value="1"/>
</dbReference>
<keyword evidence="2 7" id="KW-0548">Nucleotidyltransferase</keyword>
<comment type="cofactor">
    <cofactor evidence="7">
        <name>Mg(2+)</name>
        <dbReference type="ChEBI" id="CHEBI:18420"/>
    </cofactor>
</comment>
<dbReference type="PANTHER" id="PTHR30621:SF0">
    <property type="entry name" value="BIFUNCTIONAL GLUTAMINE SYNTHETASE ADENYLYLTRANSFERASE_ADENYLYL-REMOVING ENZYME"/>
    <property type="match status" value="1"/>
</dbReference>
<dbReference type="GO" id="GO:0047388">
    <property type="term" value="F:[glutamine synthetase]-adenylyl-L-tyrosine phosphorylase activity"/>
    <property type="evidence" value="ECO:0007669"/>
    <property type="project" value="UniProtKB-EC"/>
</dbReference>
<dbReference type="InterPro" id="IPR005190">
    <property type="entry name" value="GlnE_rpt_dom"/>
</dbReference>
<feature type="domain" description="PII-uridylyltransferase/Glutamine-synthetase adenylyltransferase" evidence="9">
    <location>
        <begin position="300"/>
        <end position="438"/>
    </location>
</feature>
<dbReference type="Gene3D" id="1.10.4050.10">
    <property type="entry name" value="Glutamine synthase adenylyltransferase GlnE"/>
    <property type="match status" value="1"/>
</dbReference>
<dbReference type="Gene3D" id="1.20.120.330">
    <property type="entry name" value="Nucleotidyltransferases domain 2"/>
    <property type="match status" value="2"/>
</dbReference>
<evidence type="ECO:0000256" key="1">
    <source>
        <dbReference type="ARBA" id="ARBA00022679"/>
    </source>
</evidence>
<reference evidence="10" key="1">
    <citation type="submission" date="2023-04" db="EMBL/GenBank/DDBJ databases">
        <title>Genome dynamics across the evolutionary transition to endosymbiosis.</title>
        <authorList>
            <person name="Siozios S."/>
            <person name="Nadal-Jimenez P."/>
            <person name="Azagi T."/>
            <person name="Sprong H."/>
            <person name="Frost C.L."/>
            <person name="Parratt S.R."/>
            <person name="Taylor G."/>
            <person name="Brettell L."/>
            <person name="Lew K.C."/>
            <person name="Croft L."/>
            <person name="King K.C."/>
            <person name="Brockhurst M.A."/>
            <person name="Hypsa V."/>
            <person name="Novakova E."/>
            <person name="Darby A.C."/>
            <person name="Hurst G.D.D."/>
        </authorList>
    </citation>
    <scope>NUCLEOTIDE SEQUENCE</scope>
    <source>
        <strain evidence="10">AIh</strain>
    </source>
</reference>
<dbReference type="Pfam" id="PF03710">
    <property type="entry name" value="GlnE"/>
    <property type="match status" value="2"/>
</dbReference>
<dbReference type="FunFam" id="3.30.460.10:FF:000009">
    <property type="entry name" value="Bifunctional glutamine synthetase adenylyltransferase/adenylyl-removing enzyme"/>
    <property type="match status" value="1"/>
</dbReference>
<sequence length="950" mass="110388">MKSLPSILVQQAQWVVDDFQRHVPELLPLLPQEKTFFALSDFAYQQIKNHPAWWVAIRQQPPQIGEWQHYHQWLTKQLANITGEEELQRILRQFRHQMLIRIAWLQLFHDDSNNKLQILQHLSELAETLIIAARDWLYEECCQNWGTPCDPEGLPQPLLILAMGKLGGGELNFSSDVDLIFAFPENGVTQGGRRQMENSHFFTRLGQKLINLLAQKTIDGFVYRVDMRLRPFGDSGPLVFSFAALEDYYQEQGRDWERYAMIKMRIIGDDNLVYSDGLKNMLRPFVFRRYIDFGVIQSLRNMKNMIEREVRRQGWQDNIKLGAGGIREIEFIGQVFQLIRGGREPSLRSPALLPTLIAIDELSLLTTEQVTQLTDNYLFLRRTENILQSINDQQTQMLPEQALQQARLAWAMGFDGWPAFYQQLIARMQSVHAIFVQIIGRNDEKSDDTLLTFFVYFWQQISSESELKTLLVELNDEKKQNIIKQLWLFRQDLAKRTIGPRGREVLDQLMPKLIAKIYHRDDINRILQRIIPLLISIVSRTTYLELILESEQALTHVIRLCAASPMIAEQLARHPLLLDELIDPFSLYQPLPVTAYRDELRQYLLRIDENDDEQQLEALRQFKQAQLLRIAAEDIAGVLPVMKVSDHLTYLAEAIIEVVVQLAWNKLTKRYGKPAHLSQQPVGVTGFAVVGYGKLGGFELGYGSDLDLVFLFDCPLGVVTDGQHVIEGRQFYLLLAQQILHLFSTRTSSGILYQVDARLRPSGESGMLVSTFQSFEDYQKTQAWTWEHQALIRARIVFAEPQLEQAFNRIRREALLIPREEMTLRQQVVEMRKKMYQHQANRQQAYFDLKTDPGGITDIEFIAQYLVLRYCADNVALLRWSDNVRIFTLLAEYAVMSSEEAEQLIKIYTEMRDTLHHLSLQALPSKVLASQFEQQREKVLLSWQKWFYAS</sequence>
<evidence type="ECO:0000259" key="8">
    <source>
        <dbReference type="Pfam" id="PF03710"/>
    </source>
</evidence>
<keyword evidence="3 7" id="KW-0547">Nucleotide-binding</keyword>
<dbReference type="SUPFAM" id="SSF81593">
    <property type="entry name" value="Nucleotidyltransferase substrate binding subunit/domain"/>
    <property type="match status" value="2"/>
</dbReference>
<dbReference type="FunFam" id="3.30.460.10:FF:000014">
    <property type="entry name" value="Bifunctional glutamine synthetase adenylyltransferase/adenylyl-removing enzyme"/>
    <property type="match status" value="1"/>
</dbReference>
<accession>A0AA95GEW2</accession>
<comment type="similarity">
    <text evidence="7">Belongs to the GlnE family.</text>
</comment>
<evidence type="ECO:0000259" key="9">
    <source>
        <dbReference type="Pfam" id="PF08335"/>
    </source>
</evidence>
<keyword evidence="6 7" id="KW-0511">Multifunctional enzyme</keyword>
<evidence type="ECO:0000256" key="4">
    <source>
        <dbReference type="ARBA" id="ARBA00022840"/>
    </source>
</evidence>
<protein>
    <recommendedName>
        <fullName evidence="7">Bifunctional glutamine synthetase adenylyltransferase/adenylyl-removing enzyme</fullName>
    </recommendedName>
    <alternativeName>
        <fullName evidence="7">ATP:glutamine synthetase adenylyltransferase</fullName>
    </alternativeName>
    <alternativeName>
        <fullName evidence="7">ATase</fullName>
    </alternativeName>
    <domain>
        <recommendedName>
            <fullName evidence="7">Glutamine synthetase adenylyl-L-tyrosine phosphorylase</fullName>
            <ecNumber evidence="7">2.7.7.89</ecNumber>
        </recommendedName>
        <alternativeName>
            <fullName evidence="7">Adenylyl removase</fullName>
            <shortName evidence="7">AR</shortName>
            <shortName evidence="7">AT-N</shortName>
        </alternativeName>
    </domain>
    <domain>
        <recommendedName>
            <fullName evidence="7">Glutamine synthetase adenylyl transferase</fullName>
            <ecNumber evidence="7">2.7.7.42</ecNumber>
        </recommendedName>
        <alternativeName>
            <fullName evidence="7">Adenylyl transferase</fullName>
            <shortName evidence="7">AT</shortName>
            <shortName evidence="7">AT-C</shortName>
        </alternativeName>
    </domain>
</protein>
<proteinExistence type="inferred from homology"/>
<feature type="domain" description="PII-uridylyltransferase/Glutamine-synthetase adenylyltransferase" evidence="9">
    <location>
        <begin position="830"/>
        <end position="922"/>
    </location>
</feature>
<dbReference type="EC" id="2.7.7.89" evidence="7"/>
<gene>
    <name evidence="7 10" type="primary">glnE</name>
    <name evidence="10" type="ORF">QE207_15090</name>
</gene>
<dbReference type="HAMAP" id="MF_00802">
    <property type="entry name" value="GlnE"/>
    <property type="match status" value="1"/>
</dbReference>
<evidence type="ECO:0000256" key="6">
    <source>
        <dbReference type="ARBA" id="ARBA00023268"/>
    </source>
</evidence>
<organism evidence="10 11">
    <name type="scientific">Arsenophonus nasoniae</name>
    <name type="common">son-killer infecting Nasonia vitripennis</name>
    <dbReference type="NCBI Taxonomy" id="638"/>
    <lineage>
        <taxon>Bacteria</taxon>
        <taxon>Pseudomonadati</taxon>
        <taxon>Pseudomonadota</taxon>
        <taxon>Gammaproteobacteria</taxon>
        <taxon>Enterobacterales</taxon>
        <taxon>Morganellaceae</taxon>
        <taxon>Arsenophonus</taxon>
    </lineage>
</organism>
<dbReference type="Pfam" id="PF08335">
    <property type="entry name" value="GlnD_UR_UTase"/>
    <property type="match status" value="2"/>
</dbReference>
<comment type="catalytic activity">
    <reaction evidence="7">
        <text>[glutamine synthetase]-L-tyrosine + ATP = [glutamine synthetase]-O(4)-(5'-adenylyl)-L-tyrosine + diphosphate</text>
        <dbReference type="Rhea" id="RHEA:18589"/>
        <dbReference type="Rhea" id="RHEA-COMP:10660"/>
        <dbReference type="Rhea" id="RHEA-COMP:10661"/>
        <dbReference type="ChEBI" id="CHEBI:30616"/>
        <dbReference type="ChEBI" id="CHEBI:33019"/>
        <dbReference type="ChEBI" id="CHEBI:46858"/>
        <dbReference type="ChEBI" id="CHEBI:83624"/>
        <dbReference type="EC" id="2.7.7.42"/>
    </reaction>
</comment>
<name>A0AA95GEW2_9GAMM</name>
<comment type="catalytic activity">
    <reaction evidence="7">
        <text>[glutamine synthetase]-O(4)-(5'-adenylyl)-L-tyrosine + phosphate = [glutamine synthetase]-L-tyrosine + ADP</text>
        <dbReference type="Rhea" id="RHEA:43716"/>
        <dbReference type="Rhea" id="RHEA-COMP:10660"/>
        <dbReference type="Rhea" id="RHEA-COMP:10661"/>
        <dbReference type="ChEBI" id="CHEBI:43474"/>
        <dbReference type="ChEBI" id="CHEBI:46858"/>
        <dbReference type="ChEBI" id="CHEBI:83624"/>
        <dbReference type="ChEBI" id="CHEBI:456216"/>
        <dbReference type="EC" id="2.7.7.89"/>
    </reaction>
</comment>
<evidence type="ECO:0000313" key="11">
    <source>
        <dbReference type="Proteomes" id="UP001177597"/>
    </source>
</evidence>
<feature type="domain" description="Glutamate-ammonia ligase adenylyltransferase repeated" evidence="8">
    <location>
        <begin position="555"/>
        <end position="809"/>
    </location>
</feature>
<dbReference type="SUPFAM" id="SSF81301">
    <property type="entry name" value="Nucleotidyltransferase"/>
    <property type="match status" value="2"/>
</dbReference>
<dbReference type="GO" id="GO:0008882">
    <property type="term" value="F:[glutamate-ammonia-ligase] adenylyltransferase activity"/>
    <property type="evidence" value="ECO:0007669"/>
    <property type="project" value="UniProtKB-UniRule"/>
</dbReference>
<dbReference type="Gene3D" id="3.30.460.10">
    <property type="entry name" value="Beta Polymerase, domain 2"/>
    <property type="match status" value="2"/>
</dbReference>
<evidence type="ECO:0000256" key="2">
    <source>
        <dbReference type="ARBA" id="ARBA00022695"/>
    </source>
</evidence>
<dbReference type="EMBL" id="CP123498">
    <property type="protein sequence ID" value="WGL94975.1"/>
    <property type="molecule type" value="Genomic_DNA"/>
</dbReference>
<dbReference type="PANTHER" id="PTHR30621">
    <property type="entry name" value="GLUTAMINE SYNTHETASE ADENYLYLTRANSFERASE"/>
    <property type="match status" value="1"/>
</dbReference>
<keyword evidence="10" id="KW-0436">Ligase</keyword>
<dbReference type="AlphaFoldDB" id="A0AA95GEW2"/>